<dbReference type="Pfam" id="PF02518">
    <property type="entry name" value="HATPase_c"/>
    <property type="match status" value="1"/>
</dbReference>
<gene>
    <name evidence="3" type="ORF">CDQ92_13925</name>
</gene>
<feature type="compositionally biased region" description="Basic residues" evidence="1">
    <location>
        <begin position="651"/>
        <end position="660"/>
    </location>
</feature>
<dbReference type="InterPro" id="IPR036890">
    <property type="entry name" value="HATPase_C_sf"/>
</dbReference>
<accession>A0A246JSM7</accession>
<evidence type="ECO:0000256" key="1">
    <source>
        <dbReference type="SAM" id="MobiDB-lite"/>
    </source>
</evidence>
<keyword evidence="4" id="KW-1185">Reference proteome</keyword>
<organism evidence="3 4">
    <name type="scientific">Sphingopyxis bauzanensis</name>
    <dbReference type="NCBI Taxonomy" id="651663"/>
    <lineage>
        <taxon>Bacteria</taxon>
        <taxon>Pseudomonadati</taxon>
        <taxon>Pseudomonadota</taxon>
        <taxon>Alphaproteobacteria</taxon>
        <taxon>Sphingomonadales</taxon>
        <taxon>Sphingomonadaceae</taxon>
        <taxon>Sphingopyxis</taxon>
    </lineage>
</organism>
<protein>
    <recommendedName>
        <fullName evidence="2">Histidine kinase/HSP90-like ATPase domain-containing protein</fullName>
    </recommendedName>
</protein>
<dbReference type="Gene3D" id="3.30.565.10">
    <property type="entry name" value="Histidine kinase-like ATPase, C-terminal domain"/>
    <property type="match status" value="1"/>
</dbReference>
<feature type="domain" description="Histidine kinase/HSP90-like ATPase" evidence="2">
    <location>
        <begin position="25"/>
        <end position="121"/>
    </location>
</feature>
<proteinExistence type="predicted"/>
<dbReference type="InterPro" id="IPR003594">
    <property type="entry name" value="HATPase_dom"/>
</dbReference>
<reference evidence="3 4" key="1">
    <citation type="journal article" date="2010" name="Int. J. Syst. Evol. Microbiol.">
        <title>Sphingopyxis bauzanensis sp. nov., a psychrophilic bacterium isolated from soil.</title>
        <authorList>
            <person name="Zhang D.C."/>
            <person name="Liu H.C."/>
            <person name="Xin Y.H."/>
            <person name="Zhou Y.G."/>
            <person name="Schinner F."/>
            <person name="Margesin R."/>
        </authorList>
    </citation>
    <scope>NUCLEOTIDE SEQUENCE [LARGE SCALE GENOMIC DNA]</scope>
    <source>
        <strain evidence="3 4">DSM 22271</strain>
    </source>
</reference>
<evidence type="ECO:0000313" key="4">
    <source>
        <dbReference type="Proteomes" id="UP000197361"/>
    </source>
</evidence>
<dbReference type="Proteomes" id="UP000197361">
    <property type="component" value="Unassembled WGS sequence"/>
</dbReference>
<dbReference type="AlphaFoldDB" id="A0A246JSM7"/>
<dbReference type="OrthoDB" id="2041081at2"/>
<dbReference type="SUPFAM" id="SSF55874">
    <property type="entry name" value="ATPase domain of HSP90 chaperone/DNA topoisomerase II/histidine kinase"/>
    <property type="match status" value="1"/>
</dbReference>
<name>A0A246JSM7_9SPHN</name>
<dbReference type="RefSeq" id="WP_088441954.1">
    <property type="nucleotide sequence ID" value="NZ_BMMC01000007.1"/>
</dbReference>
<evidence type="ECO:0000313" key="3">
    <source>
        <dbReference type="EMBL" id="OWQ95856.1"/>
    </source>
</evidence>
<comment type="caution">
    <text evidence="3">The sequence shown here is derived from an EMBL/GenBank/DDBJ whole genome shotgun (WGS) entry which is preliminary data.</text>
</comment>
<dbReference type="EMBL" id="NISK01000003">
    <property type="protein sequence ID" value="OWQ95856.1"/>
    <property type="molecule type" value="Genomic_DNA"/>
</dbReference>
<evidence type="ECO:0000259" key="2">
    <source>
        <dbReference type="Pfam" id="PF02518"/>
    </source>
</evidence>
<feature type="region of interest" description="Disordered" evidence="1">
    <location>
        <begin position="648"/>
        <end position="673"/>
    </location>
</feature>
<sequence length="673" mass="75877">MKFDVIGRINNMRLPDGKTAILYSVYEAVSNSIHAINDRFTEALAANKGKISVEIKADGNGDVESIAITDNGIGFTADNLKSFETSDSRFKYQRGGKGVGRFIWIKMFETIKVDSRIAKGAAAQRIRFKFAPEKPKSIANKLVSDVAGAETGTTITLSNLRPEQRGRLRAVSYLKDLALHFFPQFISGTLPEIDITYRGETSSLNDFIAEQVDEPVEQEIDVDFGEGPVSIHIAHLFVDASISAGLRNSYLLTAHGRLVGDPVSIERKYALKELPDGKAYVAVVRSEFLDERVDQERLGFKLTTEQRDLLEATILAATEEFLRDHIRTLRTRQKKTVEQLIAEHPQLATQFADLDEYVTGLSPGMDDEQIGQNLFVLLYRDEVDLRKRIEKIDQLASLEPEVRQEAEAILEEISNQEKHRLAELVVKRHQLLQMANVLLKYDDDEQKRYRYERVIHELICPMGEIYRSGDGARHNLWMIDDSLAAYDLFASDKTIKSLSQESESRKEPDLIFFNPLGFRREGTDDPVAIIEFKRPGDEKPSQDPIAQVLGYIDELRGAKVRDIDGGVVSDIGENTPFECVIVCELTGTARKQFERSIAQNPTPDGEGYYGWSSRHNARIRIISFKKMLRDAELRNQAFFDQLRLGSPSAAARKRAAKRREKLTTASAKTNGEN</sequence>
<feature type="compositionally biased region" description="Polar residues" evidence="1">
    <location>
        <begin position="663"/>
        <end position="673"/>
    </location>
</feature>